<name>A0A2Z7AS96_9LAMI</name>
<sequence length="132" mass="14907">MEFSRGARPRTRPRQARRATLDAPTSGASSGHHCVTGALINSQEIDRQARCARPARSNFARPARSPSRVQRLVFSREAAPSVQPHCESEAPTVRNRCAGHNQRSRALVPAARMMRRRHERRRRGRCDVNISF</sequence>
<feature type="compositionally biased region" description="Basic residues" evidence="1">
    <location>
        <begin position="7"/>
        <end position="17"/>
    </location>
</feature>
<dbReference type="EMBL" id="KV012839">
    <property type="protein sequence ID" value="KZV24333.1"/>
    <property type="molecule type" value="Genomic_DNA"/>
</dbReference>
<proteinExistence type="predicted"/>
<gene>
    <name evidence="2" type="ORF">F511_01815</name>
</gene>
<protein>
    <submittedName>
        <fullName evidence="2">Uncharacterized protein</fullName>
    </submittedName>
</protein>
<evidence type="ECO:0000256" key="1">
    <source>
        <dbReference type="SAM" id="MobiDB-lite"/>
    </source>
</evidence>
<keyword evidence="3" id="KW-1185">Reference proteome</keyword>
<dbReference type="AlphaFoldDB" id="A0A2Z7AS96"/>
<organism evidence="2 3">
    <name type="scientific">Dorcoceras hygrometricum</name>
    <dbReference type="NCBI Taxonomy" id="472368"/>
    <lineage>
        <taxon>Eukaryota</taxon>
        <taxon>Viridiplantae</taxon>
        <taxon>Streptophyta</taxon>
        <taxon>Embryophyta</taxon>
        <taxon>Tracheophyta</taxon>
        <taxon>Spermatophyta</taxon>
        <taxon>Magnoliopsida</taxon>
        <taxon>eudicotyledons</taxon>
        <taxon>Gunneridae</taxon>
        <taxon>Pentapetalae</taxon>
        <taxon>asterids</taxon>
        <taxon>lamiids</taxon>
        <taxon>Lamiales</taxon>
        <taxon>Gesneriaceae</taxon>
        <taxon>Didymocarpoideae</taxon>
        <taxon>Trichosporeae</taxon>
        <taxon>Loxocarpinae</taxon>
        <taxon>Dorcoceras</taxon>
    </lineage>
</organism>
<evidence type="ECO:0000313" key="3">
    <source>
        <dbReference type="Proteomes" id="UP000250235"/>
    </source>
</evidence>
<dbReference type="Proteomes" id="UP000250235">
    <property type="component" value="Unassembled WGS sequence"/>
</dbReference>
<feature type="region of interest" description="Disordered" evidence="1">
    <location>
        <begin position="1"/>
        <end position="34"/>
    </location>
</feature>
<reference evidence="2 3" key="1">
    <citation type="journal article" date="2015" name="Proc. Natl. Acad. Sci. U.S.A.">
        <title>The resurrection genome of Boea hygrometrica: A blueprint for survival of dehydration.</title>
        <authorList>
            <person name="Xiao L."/>
            <person name="Yang G."/>
            <person name="Zhang L."/>
            <person name="Yang X."/>
            <person name="Zhao S."/>
            <person name="Ji Z."/>
            <person name="Zhou Q."/>
            <person name="Hu M."/>
            <person name="Wang Y."/>
            <person name="Chen M."/>
            <person name="Xu Y."/>
            <person name="Jin H."/>
            <person name="Xiao X."/>
            <person name="Hu G."/>
            <person name="Bao F."/>
            <person name="Hu Y."/>
            <person name="Wan P."/>
            <person name="Li L."/>
            <person name="Deng X."/>
            <person name="Kuang T."/>
            <person name="Xiang C."/>
            <person name="Zhu J.K."/>
            <person name="Oliver M.J."/>
            <person name="He Y."/>
        </authorList>
    </citation>
    <scope>NUCLEOTIDE SEQUENCE [LARGE SCALE GENOMIC DNA]</scope>
    <source>
        <strain evidence="3">cv. XS01</strain>
    </source>
</reference>
<accession>A0A2Z7AS96</accession>
<evidence type="ECO:0000313" key="2">
    <source>
        <dbReference type="EMBL" id="KZV24333.1"/>
    </source>
</evidence>